<dbReference type="Gene3D" id="1.20.1280.290">
    <property type="match status" value="2"/>
</dbReference>
<evidence type="ECO:0000256" key="6">
    <source>
        <dbReference type="ARBA" id="ARBA00022737"/>
    </source>
</evidence>
<evidence type="ECO:0000256" key="4">
    <source>
        <dbReference type="ARBA" id="ARBA00022597"/>
    </source>
</evidence>
<feature type="transmembrane region" description="Helical" evidence="9">
    <location>
        <begin position="45"/>
        <end position="65"/>
    </location>
</feature>
<evidence type="ECO:0000256" key="9">
    <source>
        <dbReference type="RuleBase" id="RU910715"/>
    </source>
</evidence>
<feature type="transmembrane region" description="Helical" evidence="9">
    <location>
        <begin position="12"/>
        <end position="33"/>
    </location>
</feature>
<dbReference type="GO" id="GO:0012505">
    <property type="term" value="C:endomembrane system"/>
    <property type="evidence" value="ECO:0007669"/>
    <property type="project" value="UniProtKB-SubCell"/>
</dbReference>
<dbReference type="GO" id="GO:0005886">
    <property type="term" value="C:plasma membrane"/>
    <property type="evidence" value="ECO:0007669"/>
    <property type="project" value="UniProtKB-SubCell"/>
</dbReference>
<name>A0A1D1ZSU4_AUXPR</name>
<keyword evidence="3 9" id="KW-0813">Transport</keyword>
<evidence type="ECO:0000256" key="8">
    <source>
        <dbReference type="ARBA" id="ARBA00023136"/>
    </source>
</evidence>
<feature type="region of interest" description="Disordered" evidence="10">
    <location>
        <begin position="221"/>
        <end position="272"/>
    </location>
</feature>
<evidence type="ECO:0000256" key="1">
    <source>
        <dbReference type="ARBA" id="ARBA00004127"/>
    </source>
</evidence>
<feature type="transmembrane region" description="Helical" evidence="9">
    <location>
        <begin position="127"/>
        <end position="147"/>
    </location>
</feature>
<feature type="transmembrane region" description="Helical" evidence="9">
    <location>
        <begin position="71"/>
        <end position="93"/>
    </location>
</feature>
<protein>
    <recommendedName>
        <fullName evidence="9">Bidirectional sugar transporter SWEET</fullName>
    </recommendedName>
</protein>
<proteinExistence type="inferred from homology"/>
<gene>
    <name evidence="11" type="ORF">g.41147</name>
</gene>
<keyword evidence="6" id="KW-0677">Repeat</keyword>
<dbReference type="PANTHER" id="PTHR10791:SF224">
    <property type="entry name" value="SUGAR TRANSPORTER SWEET"/>
    <property type="match status" value="1"/>
</dbReference>
<keyword evidence="5 9" id="KW-0812">Transmembrane</keyword>
<evidence type="ECO:0000256" key="2">
    <source>
        <dbReference type="ARBA" id="ARBA00007809"/>
    </source>
</evidence>
<dbReference type="InterPro" id="IPR047664">
    <property type="entry name" value="SWEET"/>
</dbReference>
<dbReference type="Pfam" id="PF03083">
    <property type="entry name" value="MtN3_slv"/>
    <property type="match status" value="2"/>
</dbReference>
<comment type="similarity">
    <text evidence="2 9">Belongs to the SWEET sugar transporter family.</text>
</comment>
<evidence type="ECO:0000256" key="10">
    <source>
        <dbReference type="SAM" id="MobiDB-lite"/>
    </source>
</evidence>
<sequence length="272" mass="28755">MTSSKEVVLEYVVPTLGAVTAVLMFLASMPAVLRARKSGELGELNLIPYPAIVANCVGWVAYAMVVANGFVLGPNAIGLVLGLLYIFACAGLAPQRTLDAMGAVTVLFTVVLVSAGAVGTFRHLDHAALRLLWGYTSNAILLCYYAAPMSTLYHVLCERRADSLSLPLCAMNALNGALWLAYGLAIHDPFLWVPNGVGMIIALVLLAAILVFWRNRGVATPTPEPDIESDTKSGASTPVQGSQADLTTAAVTVTPSRSPPQRKHVAELPEAI</sequence>
<evidence type="ECO:0000256" key="5">
    <source>
        <dbReference type="ARBA" id="ARBA00022692"/>
    </source>
</evidence>
<feature type="transmembrane region" description="Helical" evidence="9">
    <location>
        <begin position="100"/>
        <end position="121"/>
    </location>
</feature>
<keyword evidence="8 9" id="KW-0472">Membrane</keyword>
<dbReference type="EMBL" id="GDKF01008797">
    <property type="protein sequence ID" value="JAT69825.1"/>
    <property type="molecule type" value="Transcribed_RNA"/>
</dbReference>
<feature type="transmembrane region" description="Helical" evidence="9">
    <location>
        <begin position="192"/>
        <end position="213"/>
    </location>
</feature>
<dbReference type="GO" id="GO:0051119">
    <property type="term" value="F:sugar transmembrane transporter activity"/>
    <property type="evidence" value="ECO:0007669"/>
    <property type="project" value="InterPro"/>
</dbReference>
<reference evidence="11" key="1">
    <citation type="submission" date="2015-08" db="EMBL/GenBank/DDBJ databases">
        <authorList>
            <person name="Babu N.S."/>
            <person name="Beckwith C.J."/>
            <person name="Beseler K.G."/>
            <person name="Brison A."/>
            <person name="Carone J.V."/>
            <person name="Caskin T.P."/>
            <person name="Diamond M."/>
            <person name="Durham M.E."/>
            <person name="Foxe J.M."/>
            <person name="Go M."/>
            <person name="Henderson B.A."/>
            <person name="Jones I.B."/>
            <person name="McGettigan J.A."/>
            <person name="Micheletti S.J."/>
            <person name="Nasrallah M.E."/>
            <person name="Ortiz D."/>
            <person name="Piller C.R."/>
            <person name="Privatt S.R."/>
            <person name="Schneider S.L."/>
            <person name="Sharp S."/>
            <person name="Smith T.C."/>
            <person name="Stanton J.D."/>
            <person name="Ullery H.E."/>
            <person name="Wilson R.J."/>
            <person name="Serrano M.G."/>
            <person name="Buck G."/>
            <person name="Lee V."/>
            <person name="Wang Y."/>
            <person name="Carvalho R."/>
            <person name="Voegtly L."/>
            <person name="Shi R."/>
            <person name="Duckworth R."/>
            <person name="Johnson A."/>
            <person name="Loviza R."/>
            <person name="Walstead R."/>
            <person name="Shah Z."/>
            <person name="Kiflezghi M."/>
            <person name="Wade K."/>
            <person name="Ball S.L."/>
            <person name="Bradley K.W."/>
            <person name="Asai D.J."/>
            <person name="Bowman C.A."/>
            <person name="Russell D.A."/>
            <person name="Pope W.H."/>
            <person name="Jacobs-Sera D."/>
            <person name="Hendrix R.W."/>
            <person name="Hatfull G.F."/>
        </authorList>
    </citation>
    <scope>NUCLEOTIDE SEQUENCE</scope>
</reference>
<keyword evidence="4 9" id="KW-0762">Sugar transport</keyword>
<evidence type="ECO:0000313" key="11">
    <source>
        <dbReference type="EMBL" id="JAT69825.1"/>
    </source>
</evidence>
<keyword evidence="7 9" id="KW-1133">Transmembrane helix</keyword>
<evidence type="ECO:0000256" key="7">
    <source>
        <dbReference type="ARBA" id="ARBA00022989"/>
    </source>
</evidence>
<dbReference type="InterPro" id="IPR004316">
    <property type="entry name" value="SWEET_rpt"/>
</dbReference>
<organism evidence="11">
    <name type="scientific">Auxenochlorella protothecoides</name>
    <name type="common">Green microalga</name>
    <name type="synonym">Chlorella protothecoides</name>
    <dbReference type="NCBI Taxonomy" id="3075"/>
    <lineage>
        <taxon>Eukaryota</taxon>
        <taxon>Viridiplantae</taxon>
        <taxon>Chlorophyta</taxon>
        <taxon>core chlorophytes</taxon>
        <taxon>Trebouxiophyceae</taxon>
        <taxon>Chlorellales</taxon>
        <taxon>Chlorellaceae</taxon>
        <taxon>Auxenochlorella</taxon>
    </lineage>
</organism>
<dbReference type="AlphaFoldDB" id="A0A1D1ZSU4"/>
<dbReference type="PANTHER" id="PTHR10791">
    <property type="entry name" value="RAG1-ACTIVATING PROTEIN 1"/>
    <property type="match status" value="1"/>
</dbReference>
<feature type="transmembrane region" description="Helical" evidence="9">
    <location>
        <begin position="168"/>
        <end position="186"/>
    </location>
</feature>
<dbReference type="FunFam" id="1.20.1280.290:FF:000007">
    <property type="entry name" value="Bidirectional sugar transporter SWEET7"/>
    <property type="match status" value="1"/>
</dbReference>
<accession>A0A1D1ZSU4</accession>
<evidence type="ECO:0000256" key="3">
    <source>
        <dbReference type="ARBA" id="ARBA00022448"/>
    </source>
</evidence>
<comment type="function">
    <text evidence="9">Mediates both low-affinity uptake and efflux of sugar across the membrane.</text>
</comment>
<feature type="compositionally biased region" description="Polar residues" evidence="10">
    <location>
        <begin position="232"/>
        <end position="256"/>
    </location>
</feature>
<comment type="subcellular location">
    <subcellularLocation>
        <location evidence="9">Cell membrane</location>
        <topology evidence="9">Multi-pass membrane protein</topology>
    </subcellularLocation>
    <subcellularLocation>
        <location evidence="1">Endomembrane system</location>
        <topology evidence="1">Multi-pass membrane protein</topology>
    </subcellularLocation>
</comment>